<protein>
    <submittedName>
        <fullName evidence="6">Curved DNA-binding protein</fullName>
    </submittedName>
</protein>
<proteinExistence type="predicted"/>
<dbReference type="Proteomes" id="UP000183417">
    <property type="component" value="Unassembled WGS sequence"/>
</dbReference>
<dbReference type="GO" id="GO:0003677">
    <property type="term" value="F:DNA binding"/>
    <property type="evidence" value="ECO:0007669"/>
    <property type="project" value="UniProtKB-KW"/>
</dbReference>
<gene>
    <name evidence="6" type="ORF">SAMN05421547_1222</name>
</gene>
<feature type="region of interest" description="Disordered" evidence="4">
    <location>
        <begin position="73"/>
        <end position="92"/>
    </location>
</feature>
<dbReference type="SUPFAM" id="SSF46565">
    <property type="entry name" value="Chaperone J-domain"/>
    <property type="match status" value="1"/>
</dbReference>
<dbReference type="CDD" id="cd06257">
    <property type="entry name" value="DnaJ"/>
    <property type="match status" value="1"/>
</dbReference>
<dbReference type="Gene3D" id="2.60.260.20">
    <property type="entry name" value="Urease metallochaperone UreE, N-terminal domain"/>
    <property type="match status" value="2"/>
</dbReference>
<dbReference type="FunFam" id="2.60.260.20:FF:000008">
    <property type="entry name" value="Curved DNA-binding protein"/>
    <property type="match status" value="1"/>
</dbReference>
<evidence type="ECO:0000259" key="5">
    <source>
        <dbReference type="PROSITE" id="PS50076"/>
    </source>
</evidence>
<name>A0A1H3SQE7_9BURK</name>
<dbReference type="InterPro" id="IPR036869">
    <property type="entry name" value="J_dom_sf"/>
</dbReference>
<reference evidence="6 7" key="1">
    <citation type="submission" date="2016-10" db="EMBL/GenBank/DDBJ databases">
        <authorList>
            <person name="de Groot N.N."/>
        </authorList>
    </citation>
    <scope>NUCLEOTIDE SEQUENCE [LARGE SCALE GENOMIC DNA]</scope>
    <source>
        <strain evidence="6 7">LMG 24775</strain>
    </source>
</reference>
<dbReference type="GO" id="GO:0042026">
    <property type="term" value="P:protein refolding"/>
    <property type="evidence" value="ECO:0007669"/>
    <property type="project" value="TreeGrafter"/>
</dbReference>
<dbReference type="InterPro" id="IPR001623">
    <property type="entry name" value="DnaJ_domain"/>
</dbReference>
<dbReference type="PANTHER" id="PTHR43096">
    <property type="entry name" value="DNAJ HOMOLOG 1, MITOCHONDRIAL-RELATED"/>
    <property type="match status" value="1"/>
</dbReference>
<dbReference type="Pfam" id="PF01556">
    <property type="entry name" value="DnaJ_C"/>
    <property type="match status" value="1"/>
</dbReference>
<evidence type="ECO:0000256" key="3">
    <source>
        <dbReference type="ARBA" id="ARBA00023186"/>
    </source>
</evidence>
<keyword evidence="1" id="KW-0963">Cytoplasm</keyword>
<dbReference type="SUPFAM" id="SSF49493">
    <property type="entry name" value="HSP40/DnaJ peptide-binding domain"/>
    <property type="match status" value="2"/>
</dbReference>
<dbReference type="GeneID" id="94693227"/>
<dbReference type="CDD" id="cd10747">
    <property type="entry name" value="DnaJ_C"/>
    <property type="match status" value="1"/>
</dbReference>
<dbReference type="Gene3D" id="1.10.287.110">
    <property type="entry name" value="DnaJ domain"/>
    <property type="match status" value="1"/>
</dbReference>
<evidence type="ECO:0000256" key="4">
    <source>
        <dbReference type="SAM" id="MobiDB-lite"/>
    </source>
</evidence>
<keyword evidence="3" id="KW-0143">Chaperone</keyword>
<dbReference type="Pfam" id="PF00226">
    <property type="entry name" value="DnaJ"/>
    <property type="match status" value="1"/>
</dbReference>
<dbReference type="PANTHER" id="PTHR43096:SF52">
    <property type="entry name" value="DNAJ HOMOLOG 1, MITOCHONDRIAL-RELATED"/>
    <property type="match status" value="1"/>
</dbReference>
<organism evidence="6 7">
    <name type="scientific">Delftia lacustris</name>
    <dbReference type="NCBI Taxonomy" id="558537"/>
    <lineage>
        <taxon>Bacteria</taxon>
        <taxon>Pseudomonadati</taxon>
        <taxon>Pseudomonadota</taxon>
        <taxon>Betaproteobacteria</taxon>
        <taxon>Burkholderiales</taxon>
        <taxon>Comamonadaceae</taxon>
        <taxon>Delftia</taxon>
    </lineage>
</organism>
<feature type="region of interest" description="Disordered" evidence="4">
    <location>
        <begin position="120"/>
        <end position="139"/>
    </location>
</feature>
<evidence type="ECO:0000256" key="1">
    <source>
        <dbReference type="ARBA" id="ARBA00022490"/>
    </source>
</evidence>
<evidence type="ECO:0000313" key="6">
    <source>
        <dbReference type="EMBL" id="SDZ39950.1"/>
    </source>
</evidence>
<keyword evidence="2 6" id="KW-0238">DNA-binding</keyword>
<feature type="domain" description="J" evidence="5">
    <location>
        <begin position="5"/>
        <end position="69"/>
    </location>
</feature>
<dbReference type="GO" id="GO:0005737">
    <property type="term" value="C:cytoplasm"/>
    <property type="evidence" value="ECO:0007669"/>
    <property type="project" value="TreeGrafter"/>
</dbReference>
<dbReference type="PRINTS" id="PR00625">
    <property type="entry name" value="JDOMAIN"/>
</dbReference>
<sequence>MEYKDYYRILAVDRQASADEIKKAYRKLARKYHPDISKEADASQRMAEINEANAVLSDPEKRAAYDALADAPRRSAGAGGFQPPPDWEGQDFHFRSGDGAMPDGDADFSEFFSQMFGQGARARHAGGGQHRPPPDLRGQDQHASIELDLLDSYHGAQRSLHLRSTVLDEDGRPVARDKELQVSIPKGVREGQMIRLAGQGGQGLGKGPAGDLLLQVHLRHDPRWWAEGKDVYQPIALAPWEAALGGTVRLATIAGEFDVGIPAGSRAGRKLRIKGKGLPAATPGDLYLVLGISLPEPQTDAQRKAYEALAQAFPSFDARQHGTGQGASR</sequence>
<dbReference type="RefSeq" id="WP_016448890.1">
    <property type="nucleotide sequence ID" value="NZ_CP141274.1"/>
</dbReference>
<evidence type="ECO:0000313" key="7">
    <source>
        <dbReference type="Proteomes" id="UP000183417"/>
    </source>
</evidence>
<dbReference type="GO" id="GO:0051082">
    <property type="term" value="F:unfolded protein binding"/>
    <property type="evidence" value="ECO:0007669"/>
    <property type="project" value="InterPro"/>
</dbReference>
<dbReference type="InterPro" id="IPR008971">
    <property type="entry name" value="HSP40/DnaJ_pept-bd"/>
</dbReference>
<dbReference type="SMART" id="SM00271">
    <property type="entry name" value="DnaJ"/>
    <property type="match status" value="1"/>
</dbReference>
<evidence type="ECO:0000256" key="2">
    <source>
        <dbReference type="ARBA" id="ARBA00023125"/>
    </source>
</evidence>
<dbReference type="EMBL" id="FNPE01000022">
    <property type="protein sequence ID" value="SDZ39950.1"/>
    <property type="molecule type" value="Genomic_DNA"/>
</dbReference>
<accession>A0A1H3SQE7</accession>
<dbReference type="InterPro" id="IPR002939">
    <property type="entry name" value="DnaJ_C"/>
</dbReference>
<dbReference type="PROSITE" id="PS50076">
    <property type="entry name" value="DNAJ_2"/>
    <property type="match status" value="1"/>
</dbReference>
<dbReference type="AlphaFoldDB" id="A0A1H3SQE7"/>